<organism evidence="2 3">
    <name type="scientific">Olleya aquimaris</name>
    <dbReference type="NCBI Taxonomy" id="639310"/>
    <lineage>
        <taxon>Bacteria</taxon>
        <taxon>Pseudomonadati</taxon>
        <taxon>Bacteroidota</taxon>
        <taxon>Flavobacteriia</taxon>
        <taxon>Flavobacteriales</taxon>
        <taxon>Flavobacteriaceae</taxon>
    </lineage>
</organism>
<protein>
    <recommendedName>
        <fullName evidence="4">Carboxypeptidase-like protein</fullName>
    </recommendedName>
</protein>
<keyword evidence="1" id="KW-0732">Signal</keyword>
<evidence type="ECO:0000313" key="3">
    <source>
        <dbReference type="Proteomes" id="UP000248703"/>
    </source>
</evidence>
<feature type="chain" id="PRO_5016243089" description="Carboxypeptidase-like protein" evidence="1">
    <location>
        <begin position="22"/>
        <end position="265"/>
    </location>
</feature>
<name>A0A327RC96_9FLAO</name>
<proteinExistence type="predicted"/>
<feature type="signal peptide" evidence="1">
    <location>
        <begin position="1"/>
        <end position="21"/>
    </location>
</feature>
<reference evidence="2 3" key="1">
    <citation type="submission" date="2018-06" db="EMBL/GenBank/DDBJ databases">
        <title>Genomic Encyclopedia of Archaeal and Bacterial Type Strains, Phase II (KMG-II): from individual species to whole genera.</title>
        <authorList>
            <person name="Goeker M."/>
        </authorList>
    </citation>
    <scope>NUCLEOTIDE SEQUENCE [LARGE SCALE GENOMIC DNA]</scope>
    <source>
        <strain evidence="2 3">DSM 24464</strain>
    </source>
</reference>
<dbReference type="OrthoDB" id="1427655at2"/>
<dbReference type="InterPro" id="IPR008969">
    <property type="entry name" value="CarboxyPept-like_regulatory"/>
</dbReference>
<dbReference type="Proteomes" id="UP000248703">
    <property type="component" value="Unassembled WGS sequence"/>
</dbReference>
<dbReference type="Pfam" id="PF13715">
    <property type="entry name" value="CarbopepD_reg_2"/>
    <property type="match status" value="1"/>
</dbReference>
<accession>A0A327RC96</accession>
<evidence type="ECO:0000256" key="1">
    <source>
        <dbReference type="SAM" id="SignalP"/>
    </source>
</evidence>
<sequence length="265" mass="29755">MKKIKYLLIIGLALVSHVLQAQTVELSGTISGDDDVENIHILNKTSLTNATSNKEGKFTIKAKVNDTIIFTAVQYKTLVKVVNSEEISSKTVNVFLEILTNELDEVFLVEPLSGNLEDDILNSNTKPDINFYDVGIPGYKGKQKTQAERRLFEAGELNVKDVLLGMLSGNIPLNPIMNAISGRTKKLKEIVKLENDDALLTRLKNDLAADFFASNPLDVKYHAEFFYFVQEDKDFRGVCSKSNLDALAFFKKKLDQYNKNLQEQD</sequence>
<gene>
    <name evidence="2" type="ORF">LY08_01795</name>
</gene>
<comment type="caution">
    <text evidence="2">The sequence shown here is derived from an EMBL/GenBank/DDBJ whole genome shotgun (WGS) entry which is preliminary data.</text>
</comment>
<dbReference type="EMBL" id="QLLO01000005">
    <property type="protein sequence ID" value="RAJ14616.1"/>
    <property type="molecule type" value="Genomic_DNA"/>
</dbReference>
<dbReference type="SUPFAM" id="SSF49464">
    <property type="entry name" value="Carboxypeptidase regulatory domain-like"/>
    <property type="match status" value="1"/>
</dbReference>
<dbReference type="RefSeq" id="WP_111660101.1">
    <property type="nucleotide sequence ID" value="NZ_QLLO01000005.1"/>
</dbReference>
<keyword evidence="3" id="KW-1185">Reference proteome</keyword>
<evidence type="ECO:0000313" key="2">
    <source>
        <dbReference type="EMBL" id="RAJ14616.1"/>
    </source>
</evidence>
<evidence type="ECO:0008006" key="4">
    <source>
        <dbReference type="Google" id="ProtNLM"/>
    </source>
</evidence>
<dbReference type="AlphaFoldDB" id="A0A327RC96"/>